<evidence type="ECO:0000256" key="4">
    <source>
        <dbReference type="SAM" id="Phobius"/>
    </source>
</evidence>
<dbReference type="AlphaFoldDB" id="A0A8H4F3C6"/>
<keyword evidence="4" id="KW-0472">Membrane</keyword>
<dbReference type="GO" id="GO:0016705">
    <property type="term" value="F:oxidoreductase activity, acting on paired donors, with incorporation or reduction of molecular oxygen"/>
    <property type="evidence" value="ECO:0007669"/>
    <property type="project" value="InterPro"/>
</dbReference>
<comment type="caution">
    <text evidence="5">The sequence shown here is derived from an EMBL/GenBank/DDBJ whole genome shotgun (WGS) entry which is preliminary data.</text>
</comment>
<dbReference type="InterPro" id="IPR002403">
    <property type="entry name" value="Cyt_P450_E_grp-IV"/>
</dbReference>
<dbReference type="GO" id="GO:0005506">
    <property type="term" value="F:iron ion binding"/>
    <property type="evidence" value="ECO:0007669"/>
    <property type="project" value="InterPro"/>
</dbReference>
<dbReference type="EMBL" id="JAAECE010000002">
    <property type="protein sequence ID" value="KAF1804692.1"/>
    <property type="molecule type" value="Genomic_DNA"/>
</dbReference>
<keyword evidence="4" id="KW-1133">Transmembrane helix</keyword>
<evidence type="ECO:0000256" key="3">
    <source>
        <dbReference type="ARBA" id="ARBA00023004"/>
    </source>
</evidence>
<dbReference type="InterPro" id="IPR036396">
    <property type="entry name" value="Cyt_P450_sf"/>
</dbReference>
<dbReference type="PRINTS" id="PR00465">
    <property type="entry name" value="EP450IV"/>
</dbReference>
<keyword evidence="4" id="KW-0812">Transmembrane</keyword>
<proteinExistence type="inferred from homology"/>
<accession>A0A8H4F3C6</accession>
<feature type="transmembrane region" description="Helical" evidence="4">
    <location>
        <begin position="77"/>
        <end position="95"/>
    </location>
</feature>
<keyword evidence="3" id="KW-0408">Iron</keyword>
<name>A0A8H4F3C6_MUCCL</name>
<evidence type="ECO:0008006" key="7">
    <source>
        <dbReference type="Google" id="ProtNLM"/>
    </source>
</evidence>
<sequence>MTILFTCPWVYCNTYKTLTFFLYSTLFIHTHAHPSIMDYLNILSKSAPIHQAVELIQQSQLAHRWMDFYKRSTRNELTFLGAAAFLTLYNLSSYIKAKRQKLHLPPTVPFSLPLLGHSLYLMAMPNKFIDWCNKHYGELYIINMLGKEVTVASGKCAEEALKADQADLSLEEGVVKGRACLGGFNGTV</sequence>
<evidence type="ECO:0000313" key="5">
    <source>
        <dbReference type="EMBL" id="KAF1804692.1"/>
    </source>
</evidence>
<evidence type="ECO:0000313" key="6">
    <source>
        <dbReference type="Proteomes" id="UP000469890"/>
    </source>
</evidence>
<organism evidence="5 6">
    <name type="scientific">Mucor circinelloides f. lusitanicus</name>
    <name type="common">Mucor racemosus var. lusitanicus</name>
    <dbReference type="NCBI Taxonomy" id="29924"/>
    <lineage>
        <taxon>Eukaryota</taxon>
        <taxon>Fungi</taxon>
        <taxon>Fungi incertae sedis</taxon>
        <taxon>Mucoromycota</taxon>
        <taxon>Mucoromycotina</taxon>
        <taxon>Mucoromycetes</taxon>
        <taxon>Mucorales</taxon>
        <taxon>Mucorineae</taxon>
        <taxon>Mucoraceae</taxon>
        <taxon>Mucor</taxon>
    </lineage>
</organism>
<keyword evidence="2" id="KW-0479">Metal-binding</keyword>
<evidence type="ECO:0000256" key="1">
    <source>
        <dbReference type="ARBA" id="ARBA00010617"/>
    </source>
</evidence>
<evidence type="ECO:0000256" key="2">
    <source>
        <dbReference type="ARBA" id="ARBA00022723"/>
    </source>
</evidence>
<protein>
    <recommendedName>
        <fullName evidence="7">Cytochrome P450</fullName>
    </recommendedName>
</protein>
<dbReference type="GO" id="GO:0020037">
    <property type="term" value="F:heme binding"/>
    <property type="evidence" value="ECO:0007669"/>
    <property type="project" value="InterPro"/>
</dbReference>
<reference evidence="5 6" key="1">
    <citation type="submission" date="2019-09" db="EMBL/GenBank/DDBJ databases">
        <authorList>
            <consortium name="DOE Joint Genome Institute"/>
            <person name="Mondo S.J."/>
            <person name="Navarro-Mendoza M.I."/>
            <person name="Perez-Arques C."/>
            <person name="Panchal S."/>
            <person name="Nicolas F.E."/>
            <person name="Ganguly P."/>
            <person name="Pangilinan J."/>
            <person name="Grigoriev I."/>
            <person name="Heitman J."/>
            <person name="Sanya K."/>
            <person name="Garre V."/>
        </authorList>
    </citation>
    <scope>NUCLEOTIDE SEQUENCE [LARGE SCALE GENOMIC DNA]</scope>
    <source>
        <strain evidence="5 6">MU402</strain>
    </source>
</reference>
<dbReference type="SUPFAM" id="SSF48264">
    <property type="entry name" value="Cytochrome P450"/>
    <property type="match status" value="1"/>
</dbReference>
<dbReference type="Proteomes" id="UP000469890">
    <property type="component" value="Unassembled WGS sequence"/>
</dbReference>
<dbReference type="GO" id="GO:0004497">
    <property type="term" value="F:monooxygenase activity"/>
    <property type="evidence" value="ECO:0007669"/>
    <property type="project" value="InterPro"/>
</dbReference>
<dbReference type="Gene3D" id="1.10.630.10">
    <property type="entry name" value="Cytochrome P450"/>
    <property type="match status" value="1"/>
</dbReference>
<gene>
    <name evidence="5" type="ORF">FB192DRAFT_1358968</name>
</gene>
<comment type="similarity">
    <text evidence="1">Belongs to the cytochrome P450 family.</text>
</comment>